<accession>A0A6A4TDF1</accession>
<dbReference type="Proteomes" id="UP000438429">
    <property type="component" value="Unassembled WGS sequence"/>
</dbReference>
<evidence type="ECO:0000256" key="1">
    <source>
        <dbReference type="SAM" id="MobiDB-lite"/>
    </source>
</evidence>
<name>A0A6A4TDF1_SCOMX</name>
<gene>
    <name evidence="2" type="ORF">F2P81_005372</name>
</gene>
<reference evidence="2 3" key="1">
    <citation type="submission" date="2019-06" db="EMBL/GenBank/DDBJ databases">
        <title>Draft genomes of female and male turbot (Scophthalmus maximus).</title>
        <authorList>
            <person name="Xu H."/>
            <person name="Xu X.-W."/>
            <person name="Shao C."/>
            <person name="Chen S."/>
        </authorList>
    </citation>
    <scope>NUCLEOTIDE SEQUENCE [LARGE SCALE GENOMIC DNA]</scope>
    <source>
        <strain evidence="2">Ysfricsl-2016a</strain>
        <tissue evidence="2">Blood</tissue>
    </source>
</reference>
<feature type="compositionally biased region" description="Low complexity" evidence="1">
    <location>
        <begin position="9"/>
        <end position="35"/>
    </location>
</feature>
<sequence length="70" mass="7068">MPEETSAASSSGSVEEKPCSSSSSSSAAPADSSVDVMEEAKKLIGTGNRHLVMGDVVSAVSVFQDACSML</sequence>
<dbReference type="EMBL" id="VEVO01000005">
    <property type="protein sequence ID" value="KAF0041840.1"/>
    <property type="molecule type" value="Genomic_DNA"/>
</dbReference>
<dbReference type="AlphaFoldDB" id="A0A6A4TDF1"/>
<feature type="region of interest" description="Disordered" evidence="1">
    <location>
        <begin position="1"/>
        <end position="35"/>
    </location>
</feature>
<evidence type="ECO:0000313" key="2">
    <source>
        <dbReference type="EMBL" id="KAF0041840.1"/>
    </source>
</evidence>
<protein>
    <submittedName>
        <fullName evidence="2">Uncharacterized protein</fullName>
    </submittedName>
</protein>
<proteinExistence type="predicted"/>
<evidence type="ECO:0000313" key="3">
    <source>
        <dbReference type="Proteomes" id="UP000438429"/>
    </source>
</evidence>
<comment type="caution">
    <text evidence="2">The sequence shown here is derived from an EMBL/GenBank/DDBJ whole genome shotgun (WGS) entry which is preliminary data.</text>
</comment>
<organism evidence="2 3">
    <name type="scientific">Scophthalmus maximus</name>
    <name type="common">Turbot</name>
    <name type="synonym">Psetta maxima</name>
    <dbReference type="NCBI Taxonomy" id="52904"/>
    <lineage>
        <taxon>Eukaryota</taxon>
        <taxon>Metazoa</taxon>
        <taxon>Chordata</taxon>
        <taxon>Craniata</taxon>
        <taxon>Vertebrata</taxon>
        <taxon>Euteleostomi</taxon>
        <taxon>Actinopterygii</taxon>
        <taxon>Neopterygii</taxon>
        <taxon>Teleostei</taxon>
        <taxon>Neoteleostei</taxon>
        <taxon>Acanthomorphata</taxon>
        <taxon>Carangaria</taxon>
        <taxon>Pleuronectiformes</taxon>
        <taxon>Pleuronectoidei</taxon>
        <taxon>Scophthalmidae</taxon>
        <taxon>Scophthalmus</taxon>
    </lineage>
</organism>